<dbReference type="Pfam" id="PF03348">
    <property type="entry name" value="Serinc"/>
    <property type="match status" value="1"/>
</dbReference>
<proteinExistence type="inferred from homology"/>
<protein>
    <submittedName>
        <fullName evidence="10">Serine incorporator 1-like isoform X1</fullName>
    </submittedName>
</protein>
<dbReference type="PANTHER" id="PTHR10383:SF9">
    <property type="entry name" value="SERINE INCORPORATOR, ISOFORM F"/>
    <property type="match status" value="1"/>
</dbReference>
<dbReference type="AlphaFoldDB" id="A0A8B7ZMC2"/>
<comment type="subcellular location">
    <subcellularLocation>
        <location evidence="1">Membrane</location>
        <topology evidence="1">Multi-pass membrane protein</topology>
    </subcellularLocation>
</comment>
<evidence type="ECO:0000256" key="8">
    <source>
        <dbReference type="SAM" id="SignalP"/>
    </source>
</evidence>
<feature type="transmembrane region" description="Helical" evidence="7">
    <location>
        <begin position="88"/>
        <end position="109"/>
    </location>
</feature>
<feature type="transmembrane region" description="Helical" evidence="7">
    <location>
        <begin position="37"/>
        <end position="58"/>
    </location>
</feature>
<dbReference type="RefSeq" id="XP_022104491.1">
    <property type="nucleotide sequence ID" value="XM_022248799.1"/>
</dbReference>
<dbReference type="OrthoDB" id="5963193at2759"/>
<keyword evidence="4 7" id="KW-1133">Transmembrane helix</keyword>
<feature type="transmembrane region" description="Helical" evidence="7">
    <location>
        <begin position="319"/>
        <end position="337"/>
    </location>
</feature>
<reference evidence="10" key="1">
    <citation type="submission" date="2025-08" db="UniProtKB">
        <authorList>
            <consortium name="RefSeq"/>
        </authorList>
    </citation>
    <scope>IDENTIFICATION</scope>
</reference>
<feature type="signal peptide" evidence="8">
    <location>
        <begin position="1"/>
        <end position="19"/>
    </location>
</feature>
<evidence type="ECO:0000256" key="2">
    <source>
        <dbReference type="ARBA" id="ARBA00006665"/>
    </source>
</evidence>
<dbReference type="PANTHER" id="PTHR10383">
    <property type="entry name" value="SERINE INCORPORATOR"/>
    <property type="match status" value="1"/>
</dbReference>
<evidence type="ECO:0000256" key="5">
    <source>
        <dbReference type="ARBA" id="ARBA00023136"/>
    </source>
</evidence>
<feature type="compositionally biased region" description="Low complexity" evidence="6">
    <location>
        <begin position="301"/>
        <end position="312"/>
    </location>
</feature>
<keyword evidence="8" id="KW-0732">Signal</keyword>
<dbReference type="GO" id="GO:0016020">
    <property type="term" value="C:membrane"/>
    <property type="evidence" value="ECO:0007669"/>
    <property type="project" value="UniProtKB-SubCell"/>
</dbReference>
<evidence type="ECO:0000313" key="10">
    <source>
        <dbReference type="RefSeq" id="XP_022104491.1"/>
    </source>
</evidence>
<evidence type="ECO:0000256" key="6">
    <source>
        <dbReference type="SAM" id="MobiDB-lite"/>
    </source>
</evidence>
<feature type="transmembrane region" description="Helical" evidence="7">
    <location>
        <begin position="439"/>
        <end position="459"/>
    </location>
</feature>
<feature type="transmembrane region" description="Helical" evidence="7">
    <location>
        <begin position="149"/>
        <end position="170"/>
    </location>
</feature>
<gene>
    <name evidence="10" type="primary">LOC110986694</name>
</gene>
<dbReference type="GeneID" id="110986694"/>
<evidence type="ECO:0000256" key="3">
    <source>
        <dbReference type="ARBA" id="ARBA00022692"/>
    </source>
</evidence>
<organism evidence="9 10">
    <name type="scientific">Acanthaster planci</name>
    <name type="common">Crown-of-thorns starfish</name>
    <dbReference type="NCBI Taxonomy" id="133434"/>
    <lineage>
        <taxon>Eukaryota</taxon>
        <taxon>Metazoa</taxon>
        <taxon>Echinodermata</taxon>
        <taxon>Eleutherozoa</taxon>
        <taxon>Asterozoa</taxon>
        <taxon>Asteroidea</taxon>
        <taxon>Valvatacea</taxon>
        <taxon>Valvatida</taxon>
        <taxon>Acanthasteridae</taxon>
        <taxon>Acanthaster</taxon>
    </lineage>
</organism>
<keyword evidence="9" id="KW-1185">Reference proteome</keyword>
<feature type="region of interest" description="Disordered" evidence="6">
    <location>
        <begin position="291"/>
        <end position="312"/>
    </location>
</feature>
<feature type="transmembrane region" description="Helical" evidence="7">
    <location>
        <begin position="232"/>
        <end position="250"/>
    </location>
</feature>
<evidence type="ECO:0000256" key="4">
    <source>
        <dbReference type="ARBA" id="ARBA00022989"/>
    </source>
</evidence>
<feature type="transmembrane region" description="Helical" evidence="7">
    <location>
        <begin position="191"/>
        <end position="220"/>
    </location>
</feature>
<evidence type="ECO:0000256" key="1">
    <source>
        <dbReference type="ARBA" id="ARBA00004141"/>
    </source>
</evidence>
<evidence type="ECO:0000256" key="7">
    <source>
        <dbReference type="SAM" id="Phobius"/>
    </source>
</evidence>
<keyword evidence="3 7" id="KW-0812">Transmembrane</keyword>
<evidence type="ECO:0000313" key="9">
    <source>
        <dbReference type="Proteomes" id="UP000694845"/>
    </source>
</evidence>
<name>A0A8B7ZMC2_ACAPL</name>
<keyword evidence="5 7" id="KW-0472">Membrane</keyword>
<feature type="transmembrane region" description="Helical" evidence="7">
    <location>
        <begin position="121"/>
        <end position="143"/>
    </location>
</feature>
<accession>A0A8B7ZMC2</accession>
<feature type="chain" id="PRO_5034637146" evidence="8">
    <location>
        <begin position="20"/>
        <end position="465"/>
    </location>
</feature>
<sequence>MCIPCGVAGLACCCTSAACSCCCSFCPGCKNSTASRLVYGLILLLGTFLSCLALIPGIQTAIQKIPYICDKAQKDVNVCQRFGGYLGVYRLCFAMACFFFLFAVIMIKVKTSKDPRAGLHNGFWFFKILILLGVGVGAFFIPLGTFEEVWQYVGMVGAFLFILIQLVLIIDFAHSWNEKWVEKMEEGESKGWYYALLFATVINYLITLTGFILLYIFYIGRGTDDGCSLHKFFISFNMIACVGFSIVSILPKVQEVLPQSGLLQSSVISAYTMYLTWSSLSSNPNEKCNPSISEITGGGSPTATPSSSQSQPGLGAEDWVTLIVFLVCIIYACIRSASNNNVSKLTGGDGVAYYGVTEKVLISDSPTSSENTNAGDAEKGGRNVWDNEEEGVTYSYSFFHFMLFLASLYIMMSLTNWLKPSTSTVDGLTSSVGAMWVKISSSWICIILYLWTMVAPLILKNREFN</sequence>
<comment type="similarity">
    <text evidence="2">Belongs to the TDE1 family.</text>
</comment>
<dbReference type="Proteomes" id="UP000694845">
    <property type="component" value="Unplaced"/>
</dbReference>
<feature type="transmembrane region" description="Helical" evidence="7">
    <location>
        <begin position="398"/>
        <end position="419"/>
    </location>
</feature>
<dbReference type="KEGG" id="aplc:110986694"/>
<dbReference type="InterPro" id="IPR005016">
    <property type="entry name" value="TDE1/TMS"/>
</dbReference>